<dbReference type="InterPro" id="IPR000836">
    <property type="entry name" value="PRTase_dom"/>
</dbReference>
<organism evidence="2 3">
    <name type="scientific">Hydromonas duriensis</name>
    <dbReference type="NCBI Taxonomy" id="1527608"/>
    <lineage>
        <taxon>Bacteria</taxon>
        <taxon>Pseudomonadati</taxon>
        <taxon>Pseudomonadota</taxon>
        <taxon>Betaproteobacteria</taxon>
        <taxon>Burkholderiales</taxon>
        <taxon>Burkholderiaceae</taxon>
        <taxon>Hydromonas</taxon>
    </lineage>
</organism>
<dbReference type="GO" id="GO:0016757">
    <property type="term" value="F:glycosyltransferase activity"/>
    <property type="evidence" value="ECO:0007669"/>
    <property type="project" value="UniProtKB-KW"/>
</dbReference>
<keyword evidence="3" id="KW-1185">Reference proteome</keyword>
<dbReference type="PANTHER" id="PTHR11608:SF0">
    <property type="entry name" value="BIFUNCTIONAL PROTEIN PYRR"/>
    <property type="match status" value="1"/>
</dbReference>
<keyword evidence="2" id="KW-0328">Glycosyltransferase</keyword>
<dbReference type="CDD" id="cd06223">
    <property type="entry name" value="PRTases_typeI"/>
    <property type="match status" value="1"/>
</dbReference>
<dbReference type="SUPFAM" id="SSF53271">
    <property type="entry name" value="PRTase-like"/>
    <property type="match status" value="1"/>
</dbReference>
<protein>
    <submittedName>
        <fullName evidence="2">Pyrimidine operon attenuation protein/uracil phosphoribosyltransferase</fullName>
    </submittedName>
</protein>
<keyword evidence="2" id="KW-0808">Transferase</keyword>
<evidence type="ECO:0000313" key="3">
    <source>
        <dbReference type="Proteomes" id="UP000294480"/>
    </source>
</evidence>
<evidence type="ECO:0000313" key="2">
    <source>
        <dbReference type="EMBL" id="TDR31182.1"/>
    </source>
</evidence>
<evidence type="ECO:0000259" key="1">
    <source>
        <dbReference type="Pfam" id="PF00156"/>
    </source>
</evidence>
<dbReference type="Proteomes" id="UP000294480">
    <property type="component" value="Unassembled WGS sequence"/>
</dbReference>
<dbReference type="InterPro" id="IPR029057">
    <property type="entry name" value="PRTase-like"/>
</dbReference>
<gene>
    <name evidence="2" type="ORF">DFR44_11251</name>
</gene>
<dbReference type="InterPro" id="IPR050137">
    <property type="entry name" value="PyrR_bifunctional"/>
</dbReference>
<dbReference type="PANTHER" id="PTHR11608">
    <property type="entry name" value="BIFUNCTIONAL PROTEIN PYRR"/>
    <property type="match status" value="1"/>
</dbReference>
<dbReference type="OrthoDB" id="9802227at2"/>
<reference evidence="2 3" key="1">
    <citation type="submission" date="2019-03" db="EMBL/GenBank/DDBJ databases">
        <title>Genomic Encyclopedia of Type Strains, Phase IV (KMG-IV): sequencing the most valuable type-strain genomes for metagenomic binning, comparative biology and taxonomic classification.</title>
        <authorList>
            <person name="Goeker M."/>
        </authorList>
    </citation>
    <scope>NUCLEOTIDE SEQUENCE [LARGE SCALE GENOMIC DNA]</scope>
    <source>
        <strain evidence="2 3">DSM 102852</strain>
    </source>
</reference>
<name>A0A4R6Y792_9BURK</name>
<dbReference type="RefSeq" id="WP_133620483.1">
    <property type="nucleotide sequence ID" value="NZ_SNZE01000012.1"/>
</dbReference>
<dbReference type="EMBL" id="SNZE01000012">
    <property type="protein sequence ID" value="TDR31182.1"/>
    <property type="molecule type" value="Genomic_DNA"/>
</dbReference>
<dbReference type="Gene3D" id="3.40.50.2020">
    <property type="match status" value="1"/>
</dbReference>
<feature type="domain" description="Phosphoribosyltransferase" evidence="1">
    <location>
        <begin position="23"/>
        <end position="152"/>
    </location>
</feature>
<accession>A0A4R6Y792</accession>
<dbReference type="NCBIfam" id="NF003545">
    <property type="entry name" value="PRK05205.1-1"/>
    <property type="match status" value="1"/>
</dbReference>
<comment type="caution">
    <text evidence="2">The sequence shown here is derived from an EMBL/GenBank/DDBJ whole genome shotgun (WGS) entry which is preliminary data.</text>
</comment>
<sequence length="192" mass="21218">MTLPVFTTPTSVIPDAEHLYIQLLAHLRAHMATCVQTPIFIGIHRGGAWLAERLHADLGISEPLGTIDISFYRDDFATKGISTNVKTTDVAIDLNGRDVILCDDILNSGRSVRAALNEIFDFGRPAQVDLAVLFDRGGRELPVAAQFVGGQTEFDAAYKLVLERDASNRFCFRVPRREVVEEVETHPAEVNV</sequence>
<dbReference type="AlphaFoldDB" id="A0A4R6Y792"/>
<proteinExistence type="predicted"/>
<dbReference type="Pfam" id="PF00156">
    <property type="entry name" value="Pribosyltran"/>
    <property type="match status" value="1"/>
</dbReference>